<dbReference type="EMBL" id="CP055153">
    <property type="protein sequence ID" value="QMU28914.1"/>
    <property type="molecule type" value="Genomic_DNA"/>
</dbReference>
<sequence length="211" mass="24967">MTIHNLKPNEREVVKLTNYFSKRAEKLVKLGKLSPEHQQVSESCTKLADQIFANAAAREAILEKRAKLRKIVQDHATCPQCHKNTYLKLTGTVRNEKGWQSNKYKCRRCNVQFVWNRPNNPWDMVLFMEDYVAELNANILNEELPEEVRQHSQVVVEQLKQNIFQLQPVLTQSDEEFTQMNQRDEEMTQLLQNFKSYLQIEKIKMESWQID</sequence>
<dbReference type="AlphaFoldDB" id="A0A7L7L837"/>
<dbReference type="Proteomes" id="UP000514509">
    <property type="component" value="Chromosome"/>
</dbReference>
<evidence type="ECO:0000313" key="1">
    <source>
        <dbReference type="EMBL" id="QMU28914.1"/>
    </source>
</evidence>
<accession>A0A7L7L837</accession>
<dbReference type="KEGG" id="add:HUW48_13085"/>
<name>A0A7L7L837_9BACT</name>
<dbReference type="RefSeq" id="WP_182416095.1">
    <property type="nucleotide sequence ID" value="NZ_CP055153.1"/>
</dbReference>
<reference evidence="1 2" key="2">
    <citation type="submission" date="2020-08" db="EMBL/GenBank/DDBJ databases">
        <title>Adhaeribacter dokdonensis sp. nov., isolated from the rhizosphere of Elymus tsukushiensis, a plant native to the Dokdo Islands, Republic of Korea.</title>
        <authorList>
            <person name="Ghim S.Y."/>
        </authorList>
    </citation>
    <scope>NUCLEOTIDE SEQUENCE [LARGE SCALE GENOMIC DNA]</scope>
    <source>
        <strain evidence="1 2">KUDC8001</strain>
    </source>
</reference>
<organism evidence="1 2">
    <name type="scientific">Adhaeribacter radiodurans</name>
    <dbReference type="NCBI Taxonomy" id="2745197"/>
    <lineage>
        <taxon>Bacteria</taxon>
        <taxon>Pseudomonadati</taxon>
        <taxon>Bacteroidota</taxon>
        <taxon>Cytophagia</taxon>
        <taxon>Cytophagales</taxon>
        <taxon>Hymenobacteraceae</taxon>
        <taxon>Adhaeribacter</taxon>
    </lineage>
</organism>
<proteinExistence type="predicted"/>
<evidence type="ECO:0000313" key="2">
    <source>
        <dbReference type="Proteomes" id="UP000514509"/>
    </source>
</evidence>
<gene>
    <name evidence="1" type="ORF">HUW48_13085</name>
</gene>
<protein>
    <submittedName>
        <fullName evidence="1">Uncharacterized protein</fullName>
    </submittedName>
</protein>
<reference evidence="1 2" key="1">
    <citation type="submission" date="2020-06" db="EMBL/GenBank/DDBJ databases">
        <authorList>
            <person name="Hwang Y.J."/>
        </authorList>
    </citation>
    <scope>NUCLEOTIDE SEQUENCE [LARGE SCALE GENOMIC DNA]</scope>
    <source>
        <strain evidence="1 2">KUDC8001</strain>
    </source>
</reference>
<keyword evidence="2" id="KW-1185">Reference proteome</keyword>